<reference evidence="3" key="2">
    <citation type="submission" date="2023-06" db="EMBL/GenBank/DDBJ databases">
        <authorList>
            <consortium name="Lawrence Berkeley National Laboratory"/>
            <person name="Haridas S."/>
            <person name="Hensen N."/>
            <person name="Bonometti L."/>
            <person name="Westerberg I."/>
            <person name="Brannstrom I.O."/>
            <person name="Guillou S."/>
            <person name="Cros-Aarteil S."/>
            <person name="Calhoun S."/>
            <person name="Kuo A."/>
            <person name="Mondo S."/>
            <person name="Pangilinan J."/>
            <person name="Riley R."/>
            <person name="Labutti K."/>
            <person name="Andreopoulos B."/>
            <person name="Lipzen A."/>
            <person name="Chen C."/>
            <person name="Yanf M."/>
            <person name="Daum C."/>
            <person name="Ng V."/>
            <person name="Clum A."/>
            <person name="Steindorff A."/>
            <person name="Ohm R."/>
            <person name="Martin F."/>
            <person name="Silar P."/>
            <person name="Natvig D."/>
            <person name="Lalanne C."/>
            <person name="Gautier V."/>
            <person name="Ament-Velasquez S.L."/>
            <person name="Kruys A."/>
            <person name="Hutchinson M.I."/>
            <person name="Powell A.J."/>
            <person name="Barry K."/>
            <person name="Miller A.N."/>
            <person name="Grigoriev I.V."/>
            <person name="Debuchy R."/>
            <person name="Gladieux P."/>
            <person name="Thoren M.H."/>
            <person name="Johannesson H."/>
        </authorList>
    </citation>
    <scope>NUCLEOTIDE SEQUENCE</scope>
    <source>
        <strain evidence="3">SMH4131-1</strain>
    </source>
</reference>
<sequence>MGSLPHRKISLKSLPLPLPVLLPLPLLFTLNTIDGPPGPPQLRLCQGPCHRELPLSEFISNRPGSQSPTTRCAECRGRRTSEYSRIQRTLGSLRITGSQKRSTREAQLSSPERLSDPRPTLQRGALAGLFRQPSPVNIAPKPGPSTTMPPPPQPRPMAPPTARPTPASRAPSAPFRPLTPKPLPPQAVLPSIEVSDHQQPLLRSGVENLADVVEEERARRA</sequence>
<feature type="compositionally biased region" description="Pro residues" evidence="1">
    <location>
        <begin position="141"/>
        <end position="163"/>
    </location>
</feature>
<organism evidence="3 4">
    <name type="scientific">Cercophora scortea</name>
    <dbReference type="NCBI Taxonomy" id="314031"/>
    <lineage>
        <taxon>Eukaryota</taxon>
        <taxon>Fungi</taxon>
        <taxon>Dikarya</taxon>
        <taxon>Ascomycota</taxon>
        <taxon>Pezizomycotina</taxon>
        <taxon>Sordariomycetes</taxon>
        <taxon>Sordariomycetidae</taxon>
        <taxon>Sordariales</taxon>
        <taxon>Lasiosphaeriaceae</taxon>
        <taxon>Cercophora</taxon>
    </lineage>
</organism>
<feature type="compositionally biased region" description="Polar residues" evidence="1">
    <location>
        <begin position="58"/>
        <end position="70"/>
    </location>
</feature>
<evidence type="ECO:0000256" key="2">
    <source>
        <dbReference type="SAM" id="SignalP"/>
    </source>
</evidence>
<keyword evidence="2" id="KW-0732">Signal</keyword>
<feature type="compositionally biased region" description="Pro residues" evidence="1">
    <location>
        <begin position="177"/>
        <end position="187"/>
    </location>
</feature>
<feature type="compositionally biased region" description="Polar residues" evidence="1">
    <location>
        <begin position="83"/>
        <end position="112"/>
    </location>
</feature>
<accession>A0AAE0IXI8</accession>
<evidence type="ECO:0000256" key="1">
    <source>
        <dbReference type="SAM" id="MobiDB-lite"/>
    </source>
</evidence>
<proteinExistence type="predicted"/>
<protein>
    <submittedName>
        <fullName evidence="3">Uncharacterized protein</fullName>
    </submittedName>
</protein>
<keyword evidence="4" id="KW-1185">Reference proteome</keyword>
<feature type="signal peptide" evidence="2">
    <location>
        <begin position="1"/>
        <end position="29"/>
    </location>
</feature>
<feature type="compositionally biased region" description="Basic and acidic residues" evidence="1">
    <location>
        <begin position="73"/>
        <end position="82"/>
    </location>
</feature>
<evidence type="ECO:0000313" key="4">
    <source>
        <dbReference type="Proteomes" id="UP001286456"/>
    </source>
</evidence>
<feature type="region of interest" description="Disordered" evidence="1">
    <location>
        <begin position="58"/>
        <end position="188"/>
    </location>
</feature>
<comment type="caution">
    <text evidence="3">The sequence shown here is derived from an EMBL/GenBank/DDBJ whole genome shotgun (WGS) entry which is preliminary data.</text>
</comment>
<feature type="chain" id="PRO_5042176159" evidence="2">
    <location>
        <begin position="30"/>
        <end position="221"/>
    </location>
</feature>
<reference evidence="3" key="1">
    <citation type="journal article" date="2023" name="Mol. Phylogenet. Evol.">
        <title>Genome-scale phylogeny and comparative genomics of the fungal order Sordariales.</title>
        <authorList>
            <person name="Hensen N."/>
            <person name="Bonometti L."/>
            <person name="Westerberg I."/>
            <person name="Brannstrom I.O."/>
            <person name="Guillou S."/>
            <person name="Cros-Aarteil S."/>
            <person name="Calhoun S."/>
            <person name="Haridas S."/>
            <person name="Kuo A."/>
            <person name="Mondo S."/>
            <person name="Pangilinan J."/>
            <person name="Riley R."/>
            <person name="LaButti K."/>
            <person name="Andreopoulos B."/>
            <person name="Lipzen A."/>
            <person name="Chen C."/>
            <person name="Yan M."/>
            <person name="Daum C."/>
            <person name="Ng V."/>
            <person name="Clum A."/>
            <person name="Steindorff A."/>
            <person name="Ohm R.A."/>
            <person name="Martin F."/>
            <person name="Silar P."/>
            <person name="Natvig D.O."/>
            <person name="Lalanne C."/>
            <person name="Gautier V."/>
            <person name="Ament-Velasquez S.L."/>
            <person name="Kruys A."/>
            <person name="Hutchinson M.I."/>
            <person name="Powell A.J."/>
            <person name="Barry K."/>
            <person name="Miller A.N."/>
            <person name="Grigoriev I.V."/>
            <person name="Debuchy R."/>
            <person name="Gladieux P."/>
            <person name="Hiltunen Thoren M."/>
            <person name="Johannesson H."/>
        </authorList>
    </citation>
    <scope>NUCLEOTIDE SEQUENCE</scope>
    <source>
        <strain evidence="3">SMH4131-1</strain>
    </source>
</reference>
<dbReference type="Proteomes" id="UP001286456">
    <property type="component" value="Unassembled WGS sequence"/>
</dbReference>
<gene>
    <name evidence="3" type="ORF">B0T19DRAFT_111111</name>
</gene>
<dbReference type="AlphaFoldDB" id="A0AAE0IXI8"/>
<feature type="compositionally biased region" description="Low complexity" evidence="1">
    <location>
        <begin position="164"/>
        <end position="176"/>
    </location>
</feature>
<name>A0AAE0IXI8_9PEZI</name>
<evidence type="ECO:0000313" key="3">
    <source>
        <dbReference type="EMBL" id="KAK3332770.1"/>
    </source>
</evidence>
<dbReference type="EMBL" id="JAUEPO010000002">
    <property type="protein sequence ID" value="KAK3332770.1"/>
    <property type="molecule type" value="Genomic_DNA"/>
</dbReference>